<comment type="caution">
    <text evidence="2">The sequence shown here is derived from an EMBL/GenBank/DDBJ whole genome shotgun (WGS) entry which is preliminary data.</text>
</comment>
<dbReference type="PANTHER" id="PTHR43245:SF23">
    <property type="entry name" value="NAD(P)-BINDING DOMAIN-CONTAINING PROTEIN"/>
    <property type="match status" value="1"/>
</dbReference>
<evidence type="ECO:0000313" key="2">
    <source>
        <dbReference type="EMBL" id="OGG20024.1"/>
    </source>
</evidence>
<dbReference type="Gene3D" id="3.40.50.720">
    <property type="entry name" value="NAD(P)-binding Rossmann-like Domain"/>
    <property type="match status" value="1"/>
</dbReference>
<gene>
    <name evidence="2" type="ORF">A3D03_06325</name>
</gene>
<dbReference type="InterPro" id="IPR050177">
    <property type="entry name" value="Lipid_A_modif_metabolic_enz"/>
</dbReference>
<name>A0A1F6A6A6_9BACT</name>
<dbReference type="InterPro" id="IPR036291">
    <property type="entry name" value="NAD(P)-bd_dom_sf"/>
</dbReference>
<organism evidence="2 3">
    <name type="scientific">Candidatus Gottesmanbacteria bacterium RIFCSPHIGHO2_02_FULL_40_13</name>
    <dbReference type="NCBI Taxonomy" id="1798384"/>
    <lineage>
        <taxon>Bacteria</taxon>
        <taxon>Candidatus Gottesmaniibacteriota</taxon>
    </lineage>
</organism>
<feature type="domain" description="NAD-dependent epimerase/dehydratase" evidence="1">
    <location>
        <begin position="6"/>
        <end position="241"/>
    </location>
</feature>
<dbReference type="EMBL" id="MFJN01000060">
    <property type="protein sequence ID" value="OGG20024.1"/>
    <property type="molecule type" value="Genomic_DNA"/>
</dbReference>
<sequence length="341" mass="38617">MTIKKVLITGGAGYVGAVLVPKLLQKGFQVKVLDWYIYGKDVFNKVLDRSNLIEIKGDIRDDKLLARQLIGVDAVIHLAAISNDPSFELDRKLSKEINYDASISLVKLSKRKKVKRYIYVSTSSVYGVKSERNVSEDLICDPLTDYSRYKLQGEKFALAQRSDEFTVCVLRPATICGYSPRLRLDLTVNMLTIQALVNKKITVYGGGQKRPNIHIEDITDLYVQSLRYPAEKINGEIFNAGYDNMSVLGIAELVKSTLNDSKIEIEVTKTDDLRSYHISSKKIREALGFIPKKSIKDAILDLKKAYFAGKILNPLTDKKFYNIQTMKTHTPKFTYVKTEKK</sequence>
<dbReference type="PANTHER" id="PTHR43245">
    <property type="entry name" value="BIFUNCTIONAL POLYMYXIN RESISTANCE PROTEIN ARNA"/>
    <property type="match status" value="1"/>
</dbReference>
<dbReference type="SUPFAM" id="SSF51735">
    <property type="entry name" value="NAD(P)-binding Rossmann-fold domains"/>
    <property type="match status" value="1"/>
</dbReference>
<evidence type="ECO:0000313" key="3">
    <source>
        <dbReference type="Proteomes" id="UP000177092"/>
    </source>
</evidence>
<dbReference type="STRING" id="1798384.A3D03_06325"/>
<accession>A0A1F6A6A6</accession>
<dbReference type="CDD" id="cd08946">
    <property type="entry name" value="SDR_e"/>
    <property type="match status" value="1"/>
</dbReference>
<dbReference type="Proteomes" id="UP000177092">
    <property type="component" value="Unassembled WGS sequence"/>
</dbReference>
<dbReference type="Pfam" id="PF01370">
    <property type="entry name" value="Epimerase"/>
    <property type="match status" value="1"/>
</dbReference>
<dbReference type="AlphaFoldDB" id="A0A1F6A6A6"/>
<proteinExistence type="predicted"/>
<dbReference type="InterPro" id="IPR001509">
    <property type="entry name" value="Epimerase_deHydtase"/>
</dbReference>
<protein>
    <submittedName>
        <fullName evidence="2">UDP-glucose 4-epimerase</fullName>
    </submittedName>
</protein>
<reference evidence="2 3" key="1">
    <citation type="journal article" date="2016" name="Nat. Commun.">
        <title>Thousands of microbial genomes shed light on interconnected biogeochemical processes in an aquifer system.</title>
        <authorList>
            <person name="Anantharaman K."/>
            <person name="Brown C.T."/>
            <person name="Hug L.A."/>
            <person name="Sharon I."/>
            <person name="Castelle C.J."/>
            <person name="Probst A.J."/>
            <person name="Thomas B.C."/>
            <person name="Singh A."/>
            <person name="Wilkins M.J."/>
            <person name="Karaoz U."/>
            <person name="Brodie E.L."/>
            <person name="Williams K.H."/>
            <person name="Hubbard S.S."/>
            <person name="Banfield J.F."/>
        </authorList>
    </citation>
    <scope>NUCLEOTIDE SEQUENCE [LARGE SCALE GENOMIC DNA]</scope>
</reference>
<evidence type="ECO:0000259" key="1">
    <source>
        <dbReference type="Pfam" id="PF01370"/>
    </source>
</evidence>